<evidence type="ECO:0000313" key="2">
    <source>
        <dbReference type="Proteomes" id="UP000031847"/>
    </source>
</evidence>
<dbReference type="GO" id="GO:0160105">
    <property type="term" value="F:tRNA (adenine(22)-N1)-methyltransferase activity"/>
    <property type="evidence" value="ECO:0007669"/>
    <property type="project" value="InterPro"/>
</dbReference>
<organism evidence="1 2">
    <name type="scientific">Lactococcus lactis subsp. lactis</name>
    <name type="common">Streptococcus lactis</name>
    <dbReference type="NCBI Taxonomy" id="1360"/>
    <lineage>
        <taxon>Bacteria</taxon>
        <taxon>Bacillati</taxon>
        <taxon>Bacillota</taxon>
        <taxon>Bacilli</taxon>
        <taxon>Lactobacillales</taxon>
        <taxon>Streptococcaceae</taxon>
        <taxon>Lactococcus</taxon>
    </lineage>
</organism>
<gene>
    <name evidence="1" type="ORF">JCM5805K_1741</name>
</gene>
<dbReference type="Gene3D" id="3.40.50.150">
    <property type="entry name" value="Vaccinia Virus protein VP39"/>
    <property type="match status" value="1"/>
</dbReference>
<dbReference type="RefSeq" id="WP_023189349.1">
    <property type="nucleotide sequence ID" value="NZ_BAABQR010000002.1"/>
</dbReference>
<dbReference type="InterPro" id="IPR006901">
    <property type="entry name" value="TrmK"/>
</dbReference>
<dbReference type="Pfam" id="PF04816">
    <property type="entry name" value="TrmK"/>
    <property type="match status" value="1"/>
</dbReference>
<dbReference type="PIRSF" id="PIRSF018637">
    <property type="entry name" value="TrmK"/>
    <property type="match status" value="1"/>
</dbReference>
<sequence>MNEIKLSKRLKAVADYVDNGARLADIGSDHAYLPTYLMQKLVIDFAVAGEVVKGPFEIAKNHVSEADLSDRIEVRLANGLGAIENTDKIDTIVIAGMGAILISEILEAGKEKLGHVKRLILQPNNHEESLRQWLVNHQFVIKKEEILLEAGKFYEIIVAEPVSKLMTEKLSVNDLTFGPFLSKEKSTVFQQKWQKELNTLNKIIARLPEEQAEKRQEVLNQIARIEEVLR</sequence>
<dbReference type="PANTHER" id="PTHR38451">
    <property type="entry name" value="TRNA (ADENINE(22)-N(1))-METHYLTRANSFERASE"/>
    <property type="match status" value="1"/>
</dbReference>
<protein>
    <submittedName>
        <fullName evidence="1">Predicted SAM-dependent methyltransferase</fullName>
    </submittedName>
</protein>
<dbReference type="PATRIC" id="fig|1360.96.peg.1712"/>
<keyword evidence="1" id="KW-0808">Transferase</keyword>
<proteinExistence type="predicted"/>
<accession>A0A0B8QL50</accession>
<name>A0A0B8QL50_LACLL</name>
<dbReference type="SUPFAM" id="SSF53335">
    <property type="entry name" value="S-adenosyl-L-methionine-dependent methyltransferases"/>
    <property type="match status" value="1"/>
</dbReference>
<comment type="caution">
    <text evidence="1">The sequence shown here is derived from an EMBL/GenBank/DDBJ whole genome shotgun (WGS) entry which is preliminary data.</text>
</comment>
<dbReference type="PANTHER" id="PTHR38451:SF1">
    <property type="entry name" value="TRNA (ADENINE(22)-N(1))-METHYLTRANSFERASE"/>
    <property type="match status" value="1"/>
</dbReference>
<evidence type="ECO:0000313" key="1">
    <source>
        <dbReference type="EMBL" id="GAM80630.1"/>
    </source>
</evidence>
<dbReference type="Gene3D" id="1.10.287.1890">
    <property type="match status" value="1"/>
</dbReference>
<dbReference type="EMBL" id="BBSI01000023">
    <property type="protein sequence ID" value="GAM80630.1"/>
    <property type="molecule type" value="Genomic_DNA"/>
</dbReference>
<dbReference type="AlphaFoldDB" id="A0A0B8QL50"/>
<dbReference type="Proteomes" id="UP000031847">
    <property type="component" value="Unassembled WGS sequence"/>
</dbReference>
<keyword evidence="1" id="KW-0489">Methyltransferase</keyword>
<dbReference type="GO" id="GO:0032259">
    <property type="term" value="P:methylation"/>
    <property type="evidence" value="ECO:0007669"/>
    <property type="project" value="UniProtKB-KW"/>
</dbReference>
<dbReference type="InterPro" id="IPR029063">
    <property type="entry name" value="SAM-dependent_MTases_sf"/>
</dbReference>
<reference evidence="1 2" key="1">
    <citation type="submission" date="2015-01" db="EMBL/GenBank/DDBJ databases">
        <title>Lactococcus lactis subsp.lactis JCM 5805 whole genome shotgun sequence.</title>
        <authorList>
            <person name="Fujii T."/>
            <person name="Tomita Y."/>
            <person name="Ikushima S."/>
            <person name="Fujiwara D."/>
        </authorList>
    </citation>
    <scope>NUCLEOTIDE SEQUENCE [LARGE SCALE GENOMIC DNA]</scope>
    <source>
        <strain evidence="1 2">JCM 5805</strain>
    </source>
</reference>